<comment type="caution">
    <text evidence="1">The sequence shown here is derived from an EMBL/GenBank/DDBJ whole genome shotgun (WGS) entry which is preliminary data.</text>
</comment>
<dbReference type="RefSeq" id="WP_305008359.1">
    <property type="nucleotide sequence ID" value="NZ_JAUQSY010000015.1"/>
</dbReference>
<evidence type="ECO:0000313" key="2">
    <source>
        <dbReference type="Proteomes" id="UP001176429"/>
    </source>
</evidence>
<protein>
    <submittedName>
        <fullName evidence="1">Uncharacterized protein</fullName>
    </submittedName>
</protein>
<sequence>MKSLVVELPDSFNLSAAEAQQLILASLTAKQAAPGTADAQELAVLLGRPVSPEEVADIRHLIGLYYAERATQLVGEQWNEQGWTAETMHDWLREHLRTAHN</sequence>
<proteinExistence type="predicted"/>
<evidence type="ECO:0000313" key="1">
    <source>
        <dbReference type="EMBL" id="MDO7876968.1"/>
    </source>
</evidence>
<gene>
    <name evidence="1" type="ORF">Q5H93_19635</name>
</gene>
<name>A0ABT9BH25_9BACT</name>
<keyword evidence="2" id="KW-1185">Reference proteome</keyword>
<accession>A0ABT9BH25</accession>
<dbReference type="EMBL" id="JAUQSY010000015">
    <property type="protein sequence ID" value="MDO7876968.1"/>
    <property type="molecule type" value="Genomic_DNA"/>
</dbReference>
<organism evidence="1 2">
    <name type="scientific">Hymenobacter aranciens</name>
    <dbReference type="NCBI Taxonomy" id="3063996"/>
    <lineage>
        <taxon>Bacteria</taxon>
        <taxon>Pseudomonadati</taxon>
        <taxon>Bacteroidota</taxon>
        <taxon>Cytophagia</taxon>
        <taxon>Cytophagales</taxon>
        <taxon>Hymenobacteraceae</taxon>
        <taxon>Hymenobacter</taxon>
    </lineage>
</organism>
<dbReference type="Proteomes" id="UP001176429">
    <property type="component" value="Unassembled WGS sequence"/>
</dbReference>
<reference evidence="1" key="1">
    <citation type="submission" date="2023-07" db="EMBL/GenBank/DDBJ databases">
        <authorList>
            <person name="Kim M.K."/>
        </authorList>
    </citation>
    <scope>NUCLEOTIDE SEQUENCE</scope>
    <source>
        <strain evidence="1">ASUV-10-1</strain>
    </source>
</reference>